<evidence type="ECO:0000313" key="6">
    <source>
        <dbReference type="Proteomes" id="UP001165080"/>
    </source>
</evidence>
<feature type="transmembrane region" description="Helical" evidence="3">
    <location>
        <begin position="918"/>
        <end position="945"/>
    </location>
</feature>
<dbReference type="Pfam" id="PF14901">
    <property type="entry name" value="Jiv90"/>
    <property type="match status" value="1"/>
</dbReference>
<evidence type="ECO:0000256" key="2">
    <source>
        <dbReference type="SAM" id="MobiDB-lite"/>
    </source>
</evidence>
<keyword evidence="3" id="KW-0472">Membrane</keyword>
<gene>
    <name evidence="5" type="primary">PLESTBF000922</name>
    <name evidence="5" type="ORF">PLESTB_001804100</name>
</gene>
<feature type="compositionally biased region" description="Gly residues" evidence="2">
    <location>
        <begin position="406"/>
        <end position="447"/>
    </location>
</feature>
<dbReference type="PANTHER" id="PTHR45270:SF4">
    <property type="entry name" value="CHAPERONE DNAJ-DOMAIN SUPERFAMILY PROTEIN"/>
    <property type="match status" value="1"/>
</dbReference>
<feature type="transmembrane region" description="Helical" evidence="3">
    <location>
        <begin position="794"/>
        <end position="827"/>
    </location>
</feature>
<feature type="compositionally biased region" description="Low complexity" evidence="2">
    <location>
        <begin position="527"/>
        <end position="556"/>
    </location>
</feature>
<feature type="region of interest" description="Disordered" evidence="2">
    <location>
        <begin position="992"/>
        <end position="1030"/>
    </location>
</feature>
<feature type="compositionally biased region" description="Low complexity" evidence="2">
    <location>
        <begin position="216"/>
        <end position="240"/>
    </location>
</feature>
<dbReference type="SMART" id="SM00271">
    <property type="entry name" value="DnaJ"/>
    <property type="match status" value="1"/>
</dbReference>
<feature type="compositionally biased region" description="Gly residues" evidence="2">
    <location>
        <begin position="992"/>
        <end position="1016"/>
    </location>
</feature>
<feature type="compositionally biased region" description="Gly residues" evidence="2">
    <location>
        <begin position="626"/>
        <end position="637"/>
    </location>
</feature>
<evidence type="ECO:0000256" key="1">
    <source>
        <dbReference type="ARBA" id="ARBA00008511"/>
    </source>
</evidence>
<comment type="similarity">
    <text evidence="1">Belongs to the PIH1 family.</text>
</comment>
<keyword evidence="3" id="KW-0812">Transmembrane</keyword>
<feature type="region of interest" description="Disordered" evidence="2">
    <location>
        <begin position="1281"/>
        <end position="1309"/>
    </location>
</feature>
<feature type="domain" description="J" evidence="4">
    <location>
        <begin position="1065"/>
        <end position="1138"/>
    </location>
</feature>
<evidence type="ECO:0000259" key="4">
    <source>
        <dbReference type="PROSITE" id="PS50076"/>
    </source>
</evidence>
<dbReference type="InterPro" id="IPR036869">
    <property type="entry name" value="J_dom_sf"/>
</dbReference>
<evidence type="ECO:0000313" key="5">
    <source>
        <dbReference type="EMBL" id="GLC61796.1"/>
    </source>
</evidence>
<comment type="caution">
    <text evidence="5">The sequence shown here is derived from an EMBL/GenBank/DDBJ whole genome shotgun (WGS) entry which is preliminary data.</text>
</comment>
<feature type="compositionally biased region" description="Low complexity" evidence="2">
    <location>
        <begin position="576"/>
        <end position="590"/>
    </location>
</feature>
<dbReference type="Proteomes" id="UP001165080">
    <property type="component" value="Unassembled WGS sequence"/>
</dbReference>
<feature type="compositionally biased region" description="Basic residues" evidence="2">
    <location>
        <begin position="1299"/>
        <end position="1309"/>
    </location>
</feature>
<evidence type="ECO:0000256" key="3">
    <source>
        <dbReference type="SAM" id="Phobius"/>
    </source>
</evidence>
<dbReference type="EMBL" id="BRXU01000052">
    <property type="protein sequence ID" value="GLC61796.1"/>
    <property type="molecule type" value="Genomic_DNA"/>
</dbReference>
<feature type="compositionally biased region" description="Basic and acidic residues" evidence="2">
    <location>
        <begin position="369"/>
        <end position="379"/>
    </location>
</feature>
<dbReference type="PANTHER" id="PTHR45270">
    <property type="entry name" value="OS03G0832900 PROTEIN"/>
    <property type="match status" value="1"/>
</dbReference>
<feature type="compositionally biased region" description="Low complexity" evidence="2">
    <location>
        <begin position="638"/>
        <end position="651"/>
    </location>
</feature>
<protein>
    <recommendedName>
        <fullName evidence="4">J domain-containing protein</fullName>
    </recommendedName>
</protein>
<keyword evidence="6" id="KW-1185">Reference proteome</keyword>
<accession>A0A9W6C047</accession>
<feature type="compositionally biased region" description="Low complexity" evidence="2">
    <location>
        <begin position="669"/>
        <end position="718"/>
    </location>
</feature>
<dbReference type="PROSITE" id="PS50076">
    <property type="entry name" value="DNAJ_2"/>
    <property type="match status" value="1"/>
</dbReference>
<dbReference type="CDD" id="cd06257">
    <property type="entry name" value="DnaJ"/>
    <property type="match status" value="1"/>
</dbReference>
<dbReference type="InterPro" id="IPR001623">
    <property type="entry name" value="DnaJ_domain"/>
</dbReference>
<feature type="compositionally biased region" description="Gly residues" evidence="2">
    <location>
        <begin position="241"/>
        <end position="253"/>
    </location>
</feature>
<feature type="region of interest" description="Disordered" evidence="2">
    <location>
        <begin position="508"/>
        <end position="764"/>
    </location>
</feature>
<reference evidence="5 6" key="1">
    <citation type="journal article" date="2023" name="Commun. Biol.">
        <title>Reorganization of the ancestral sex-determining regions during the evolution of trioecy in Pleodorina starrii.</title>
        <authorList>
            <person name="Takahashi K."/>
            <person name="Suzuki S."/>
            <person name="Kawai-Toyooka H."/>
            <person name="Yamamoto K."/>
            <person name="Hamaji T."/>
            <person name="Ootsuki R."/>
            <person name="Yamaguchi H."/>
            <person name="Kawachi M."/>
            <person name="Higashiyama T."/>
            <person name="Nozaki H."/>
        </authorList>
    </citation>
    <scope>NUCLEOTIDE SEQUENCE [LARGE SCALE GENOMIC DNA]</scope>
    <source>
        <strain evidence="5 6">NIES-4479</strain>
    </source>
</reference>
<proteinExistence type="inferred from homology"/>
<organism evidence="5 6">
    <name type="scientific">Pleodorina starrii</name>
    <dbReference type="NCBI Taxonomy" id="330485"/>
    <lineage>
        <taxon>Eukaryota</taxon>
        <taxon>Viridiplantae</taxon>
        <taxon>Chlorophyta</taxon>
        <taxon>core chlorophytes</taxon>
        <taxon>Chlorophyceae</taxon>
        <taxon>CS clade</taxon>
        <taxon>Chlamydomonadales</taxon>
        <taxon>Volvocaceae</taxon>
        <taxon>Pleodorina</taxon>
    </lineage>
</organism>
<sequence>MSVIEQAPQYTLTCQDDGREEKYQLTVQLPGVESANDLDVVVRPTLVSIHVPGRYKLELPMNPPVQEKPELLRFVKKKSLLKAVLVVDVNAQQPTAAPAAPAAPAAAPAAPVAPAAAPRPSPAPQARPELSDAALAAKAEVIAQVMGRAIPVERADLRNIPLADVPDESDEPLPPCLYEMLSAYRQSRSLRAGASSSGAGLAGAANSVAGGARGTTTGSMGAGSSSVPASSAAKAASNGASGSGTGGSGGGNGSNSSSAGASSKASTHTRKVHDSFYQDALGLSSKGSRGAKSGAKQQQQQQQPPSTDGPANAAGGASSSSSSSKPSVASAPATAANGPRKTAVPAGAGATPQQPPSSAPQPAQQPKSGQERQAPDGTHKGGALNGSTRAPQPPASRQPAAAAANVGGGSSAKSGGGGGGGGGTSAKGGDGSGSTNTKGGGSGGGGSADELYAAAKQLANREASQQWLERALSAAREGNLGRAETLLERAIGLCPGDAEQLTADYNARCDPDQKINRRQGQQGGGKSKQAAPAGAPGAASGASAAAGGAASAAAAGTGRPQDRSAASAGQAPPKPNSSQQQQQQQQPQQQDGGGAGGRPSQPYSFTKPASERVRPEPNASSSSKPGGAGSSGGGSGSAAGSSPASGRGAAGTKPAASGRSAAGSEKPEAQQARAKPGGQPQQQQQQQSQQSGQGSSQGQAGASAGAGPSRGTQQQQQQHGSSGFKSEPRARPPPNQSRNRSGGGGTAEAEEDAGGDDGAGAASTSRDRWDWWLTSVCKGIKRMMDPYMAPGRPVWMVGLAAGLCWILVLALTLPHVVLGALAGLLPYLLDRLGYREEARGLDRYCSKYFRWMLGCATIATVPIGLLLFALSGLLWEVARLLHSVVLSPPLWLGAAETAAGYFFVEYKKRPILASLAPLPLLLGLGGPLSWRLVGVVLYIVAHLVAPGRTRAAIFSGAAVLSWQSLAWYQALPAMLLEFIVWLMLSAAASSGEGGGGSGAKSGWGGGRARAGAGGGDSGEEAAGSGWGQGWQENHHHEELARGGRLEPEVVKGATGEIARVLSARDYFSVLGLPSSGSEAHALTDEAVKSAFRRTQLRVHPDKAGPDAVGAAEASQRVNQAYTLLNTADGRKRLLEQMHGTSAAGSRAAGARGGADASNASAGFGGGDAGASYAYHHGGSGSGSFVMHCWGCEQVHTAKVCTTDRSRARYCYECRTHHAAHDNEMWIWEDPDAFFFPERKLLMCLNGLVLDVTEMGKCCNMFHDVYGKRLPANTHTVQFKLGATKPSRGGPGGGPDQFRGRGRNRRSKRR</sequence>
<dbReference type="Pfam" id="PF18201">
    <property type="entry name" value="PIH1_CS"/>
    <property type="match status" value="1"/>
</dbReference>
<dbReference type="InterPro" id="IPR032843">
    <property type="entry name" value="Jiv"/>
</dbReference>
<dbReference type="SUPFAM" id="SSF46565">
    <property type="entry name" value="Chaperone J-domain"/>
    <property type="match status" value="1"/>
</dbReference>
<feature type="transmembrane region" description="Helical" evidence="3">
    <location>
        <begin position="890"/>
        <end position="906"/>
    </location>
</feature>
<dbReference type="Gene3D" id="1.10.287.110">
    <property type="entry name" value="DnaJ domain"/>
    <property type="match status" value="1"/>
</dbReference>
<feature type="compositionally biased region" description="Low complexity" evidence="2">
    <location>
        <begin position="254"/>
        <end position="266"/>
    </location>
</feature>
<dbReference type="Pfam" id="PF00226">
    <property type="entry name" value="DnaJ"/>
    <property type="match status" value="1"/>
</dbReference>
<feature type="region of interest" description="Disordered" evidence="2">
    <location>
        <begin position="216"/>
        <end position="270"/>
    </location>
</feature>
<feature type="transmembrane region" description="Helical" evidence="3">
    <location>
        <begin position="848"/>
        <end position="870"/>
    </location>
</feature>
<feature type="region of interest" description="Disordered" evidence="2">
    <location>
        <begin position="111"/>
        <end position="130"/>
    </location>
</feature>
<dbReference type="InterPro" id="IPR041442">
    <property type="entry name" value="PIH1D1/2/3_CS-like"/>
</dbReference>
<keyword evidence="3" id="KW-1133">Transmembrane helix</keyword>
<feature type="compositionally biased region" description="Low complexity" evidence="2">
    <location>
        <begin position="282"/>
        <end position="352"/>
    </location>
</feature>
<name>A0A9W6C047_9CHLO</name>
<feature type="region of interest" description="Disordered" evidence="2">
    <location>
        <begin position="282"/>
        <end position="449"/>
    </location>
</feature>